<accession>A0ABV4J870</accession>
<evidence type="ECO:0000313" key="3">
    <source>
        <dbReference type="EMBL" id="MEZ3181600.1"/>
    </source>
</evidence>
<protein>
    <submittedName>
        <fullName evidence="3">Uncharacterized protein</fullName>
    </submittedName>
</protein>
<sequence length="228" mass="24059">MSDVDPCRVPEEVASGTEGGGGRRPWLVAGVAAGVLVLSGAVAASGWLLGGPDDAGSGDRLEKAAADARWAEGITPEWMSERMGLGIPATARSPQAAYEVTSRFDTGLLTFTLTRSEAEAYLEEHPPEGMWLEPTSAQAGVAPHHFAHFGLPEPETFEDGMRYGHVCPGSAEATKAPDVSGVYNSSSELCVSLYAHEYTPKRTRIYLRDHFDPGIGPLPTPPPPASTG</sequence>
<gene>
    <name evidence="3" type="ORF">KYY02_23790</name>
</gene>
<evidence type="ECO:0000313" key="4">
    <source>
        <dbReference type="Proteomes" id="UP001567537"/>
    </source>
</evidence>
<feature type="transmembrane region" description="Helical" evidence="2">
    <location>
        <begin position="26"/>
        <end position="50"/>
    </location>
</feature>
<reference evidence="3 4" key="1">
    <citation type="journal article" date="2021" name="Res Sq">
        <title>Streptomyces Pimoensis sp. nov., Isolated From the Taklimakan Desert in Xinjiang, China.</title>
        <authorList>
            <person name="Zhang P."/>
            <person name="Luo X."/>
            <person name="Luo X."/>
            <person name="Liu Z."/>
            <person name="Xia Z."/>
            <person name="Wan C."/>
            <person name="zhang L."/>
        </authorList>
    </citation>
    <scope>NUCLEOTIDE SEQUENCE [LARGE SCALE GENOMIC DNA]</scope>
    <source>
        <strain evidence="3 4">TRM75549</strain>
    </source>
</reference>
<keyword evidence="2" id="KW-0812">Transmembrane</keyword>
<proteinExistence type="predicted"/>
<organism evidence="3 4">
    <name type="scientific">Streptomyces pimonensis</name>
    <dbReference type="NCBI Taxonomy" id="2860288"/>
    <lineage>
        <taxon>Bacteria</taxon>
        <taxon>Bacillati</taxon>
        <taxon>Actinomycetota</taxon>
        <taxon>Actinomycetes</taxon>
        <taxon>Kitasatosporales</taxon>
        <taxon>Streptomycetaceae</taxon>
        <taxon>Streptomyces</taxon>
    </lineage>
</organism>
<keyword evidence="4" id="KW-1185">Reference proteome</keyword>
<dbReference type="EMBL" id="JAHWZY010000028">
    <property type="protein sequence ID" value="MEZ3181600.1"/>
    <property type="molecule type" value="Genomic_DNA"/>
</dbReference>
<dbReference type="Proteomes" id="UP001567537">
    <property type="component" value="Unassembled WGS sequence"/>
</dbReference>
<keyword evidence="2" id="KW-1133">Transmembrane helix</keyword>
<feature type="compositionally biased region" description="Basic and acidic residues" evidence="1">
    <location>
        <begin position="1"/>
        <end position="11"/>
    </location>
</feature>
<evidence type="ECO:0000256" key="2">
    <source>
        <dbReference type="SAM" id="Phobius"/>
    </source>
</evidence>
<feature type="region of interest" description="Disordered" evidence="1">
    <location>
        <begin position="1"/>
        <end position="21"/>
    </location>
</feature>
<keyword evidence="2" id="KW-0472">Membrane</keyword>
<comment type="caution">
    <text evidence="3">The sequence shown here is derived from an EMBL/GenBank/DDBJ whole genome shotgun (WGS) entry which is preliminary data.</text>
</comment>
<name>A0ABV4J870_9ACTN</name>
<dbReference type="RefSeq" id="WP_371241313.1">
    <property type="nucleotide sequence ID" value="NZ_JAHWZY010000028.1"/>
</dbReference>
<evidence type="ECO:0000256" key="1">
    <source>
        <dbReference type="SAM" id="MobiDB-lite"/>
    </source>
</evidence>